<dbReference type="EMBL" id="CM042885">
    <property type="protein sequence ID" value="KAI4366058.1"/>
    <property type="molecule type" value="Genomic_DNA"/>
</dbReference>
<reference evidence="2" key="1">
    <citation type="journal article" date="2023" name="Front. Plant Sci.">
        <title>Chromosomal-level genome assembly of Melastoma candidum provides insights into trichome evolution.</title>
        <authorList>
            <person name="Zhong Y."/>
            <person name="Wu W."/>
            <person name="Sun C."/>
            <person name="Zou P."/>
            <person name="Liu Y."/>
            <person name="Dai S."/>
            <person name="Zhou R."/>
        </authorList>
    </citation>
    <scope>NUCLEOTIDE SEQUENCE [LARGE SCALE GENOMIC DNA]</scope>
</reference>
<proteinExistence type="predicted"/>
<keyword evidence="2" id="KW-1185">Reference proteome</keyword>
<evidence type="ECO:0000313" key="1">
    <source>
        <dbReference type="EMBL" id="KAI4366058.1"/>
    </source>
</evidence>
<protein>
    <submittedName>
        <fullName evidence="1">Uncharacterized protein</fullName>
    </submittedName>
</protein>
<comment type="caution">
    <text evidence="1">The sequence shown here is derived from an EMBL/GenBank/DDBJ whole genome shotgun (WGS) entry which is preliminary data.</text>
</comment>
<name>A0ACB9QH60_9MYRT</name>
<accession>A0ACB9QH60</accession>
<dbReference type="Proteomes" id="UP001057402">
    <property type="component" value="Chromosome 6"/>
</dbReference>
<organism evidence="1 2">
    <name type="scientific">Melastoma candidum</name>
    <dbReference type="NCBI Taxonomy" id="119954"/>
    <lineage>
        <taxon>Eukaryota</taxon>
        <taxon>Viridiplantae</taxon>
        <taxon>Streptophyta</taxon>
        <taxon>Embryophyta</taxon>
        <taxon>Tracheophyta</taxon>
        <taxon>Spermatophyta</taxon>
        <taxon>Magnoliopsida</taxon>
        <taxon>eudicotyledons</taxon>
        <taxon>Gunneridae</taxon>
        <taxon>Pentapetalae</taxon>
        <taxon>rosids</taxon>
        <taxon>malvids</taxon>
        <taxon>Myrtales</taxon>
        <taxon>Melastomataceae</taxon>
        <taxon>Melastomatoideae</taxon>
        <taxon>Melastomateae</taxon>
        <taxon>Melastoma</taxon>
    </lineage>
</organism>
<gene>
    <name evidence="1" type="ORF">MLD38_021981</name>
</gene>
<evidence type="ECO:0000313" key="2">
    <source>
        <dbReference type="Proteomes" id="UP001057402"/>
    </source>
</evidence>
<sequence length="200" mass="22744">MVRRNSSANSRLGRQQGNPLNDTSGVLSVDFQGNLVLRRGNGSTLLWSTNVSLPSVPSISSPVVRLLDSGNLFLYENAEENFIRWRSFDFPTNIHLPYMRFGMKRTSSFSWSFTSWRSYNDSQPGNCTYKIDTAGYPQAVTYKDGRQYFQVGSWTDSRWGGLAKMDPSEEEWVSQSQSPQSVRLSEMQREAATTCDDHRN</sequence>